<evidence type="ECO:0000256" key="1">
    <source>
        <dbReference type="ARBA" id="ARBA00004479"/>
    </source>
</evidence>
<dbReference type="AlphaFoldDB" id="A0A9Q1IE67"/>
<dbReference type="InterPro" id="IPR035897">
    <property type="entry name" value="Toll_tir_struct_dom_sf"/>
</dbReference>
<dbReference type="GO" id="GO:0006954">
    <property type="term" value="P:inflammatory response"/>
    <property type="evidence" value="ECO:0007669"/>
    <property type="project" value="UniProtKB-KW"/>
</dbReference>
<dbReference type="OrthoDB" id="1421090at2759"/>
<keyword evidence="9" id="KW-1133">Transmembrane helix</keyword>
<evidence type="ECO:0000256" key="13">
    <source>
        <dbReference type="ARBA" id="ARBA00023198"/>
    </source>
</evidence>
<dbReference type="InterPro" id="IPR001611">
    <property type="entry name" value="Leu-rich_rpt"/>
</dbReference>
<evidence type="ECO:0000256" key="6">
    <source>
        <dbReference type="ARBA" id="ARBA00022729"/>
    </source>
</evidence>
<dbReference type="PRINTS" id="PR01537">
    <property type="entry name" value="INTRLKN1R1F"/>
</dbReference>
<evidence type="ECO:0000256" key="7">
    <source>
        <dbReference type="ARBA" id="ARBA00022737"/>
    </source>
</evidence>
<dbReference type="PANTHER" id="PTHR24365:SF522">
    <property type="entry name" value="LOW QUALITY PROTEIN: TOLL-LIKE RECEPTOR 13-RELATED"/>
    <property type="match status" value="1"/>
</dbReference>
<sequence>MDLSLNNVGLREPKAGWFQNLPNLQSLCMMKNEMTKLTTKAFSALRKLMSLSLRYNFLQVITGQPFCNLTLLRTLDLSINVISYIESNPLSCNCQNAWFKNWSLKNLEAQVTFLYDLHCENDPTQPYLWEFNDKACSYDSAFNCFLSTALLDLFILLLGLTWHKHRASLRYLILLLHSRIKGRRKGKKNFTYDAFISYSSLDETWVMRELVPRMEGPRGKGFRLCLHHRDFRLGAAILENIEAAIYSSRRTLCVVSRDFLRSEWCALEFQLASLRLLCDRSDVLLLVFLEEIPNHCLSSYTRLRKMVRKNTYLLWPEAATEQEAFWIRLQNALREDLEEEGERFGSLLVEGK</sequence>
<evidence type="ECO:0000256" key="11">
    <source>
        <dbReference type="ARBA" id="ARBA00023170"/>
    </source>
</evidence>
<dbReference type="GO" id="GO:0005886">
    <property type="term" value="C:plasma membrane"/>
    <property type="evidence" value="ECO:0007669"/>
    <property type="project" value="TreeGrafter"/>
</dbReference>
<evidence type="ECO:0000256" key="4">
    <source>
        <dbReference type="ARBA" id="ARBA00022614"/>
    </source>
</evidence>
<evidence type="ECO:0000259" key="14">
    <source>
        <dbReference type="PROSITE" id="PS50104"/>
    </source>
</evidence>
<dbReference type="FunFam" id="3.40.50.10140:FF:000001">
    <property type="entry name" value="Toll-like receptor 2"/>
    <property type="match status" value="1"/>
</dbReference>
<protein>
    <recommendedName>
        <fullName evidence="14">TIR domain-containing protein</fullName>
    </recommendedName>
</protein>
<evidence type="ECO:0000256" key="5">
    <source>
        <dbReference type="ARBA" id="ARBA00022692"/>
    </source>
</evidence>
<keyword evidence="12" id="KW-0325">Glycoprotein</keyword>
<dbReference type="PROSITE" id="PS50104">
    <property type="entry name" value="TIR"/>
    <property type="match status" value="1"/>
</dbReference>
<evidence type="ECO:0000256" key="10">
    <source>
        <dbReference type="ARBA" id="ARBA00023136"/>
    </source>
</evidence>
<feature type="domain" description="TIR" evidence="14">
    <location>
        <begin position="190"/>
        <end position="333"/>
    </location>
</feature>
<keyword evidence="6" id="KW-0732">Signal</keyword>
<dbReference type="InterPro" id="IPR000157">
    <property type="entry name" value="TIR_dom"/>
</dbReference>
<dbReference type="GO" id="GO:0002224">
    <property type="term" value="P:toll-like receptor signaling pathway"/>
    <property type="evidence" value="ECO:0007669"/>
    <property type="project" value="TreeGrafter"/>
</dbReference>
<keyword evidence="11" id="KW-0675">Receptor</keyword>
<evidence type="ECO:0000256" key="2">
    <source>
        <dbReference type="ARBA" id="ARBA00009634"/>
    </source>
</evidence>
<dbReference type="GO" id="GO:0045087">
    <property type="term" value="P:innate immune response"/>
    <property type="evidence" value="ECO:0007669"/>
    <property type="project" value="UniProtKB-KW"/>
</dbReference>
<evidence type="ECO:0000256" key="3">
    <source>
        <dbReference type="ARBA" id="ARBA00022588"/>
    </source>
</evidence>
<dbReference type="Gene3D" id="3.40.50.10140">
    <property type="entry name" value="Toll/interleukin-1 receptor homology (TIR) domain"/>
    <property type="match status" value="1"/>
</dbReference>
<keyword evidence="13" id="KW-0395">Inflammatory response</keyword>
<name>A0A9Q1IE67_SYNKA</name>
<keyword evidence="3" id="KW-0399">Innate immunity</keyword>
<dbReference type="PANTHER" id="PTHR24365">
    <property type="entry name" value="TOLL-LIKE RECEPTOR"/>
    <property type="match status" value="1"/>
</dbReference>
<keyword evidence="10" id="KW-0472">Membrane</keyword>
<evidence type="ECO:0000313" key="15">
    <source>
        <dbReference type="EMBL" id="KAJ8337260.1"/>
    </source>
</evidence>
<keyword evidence="8" id="KW-0391">Immunity</keyword>
<dbReference type="GO" id="GO:0038023">
    <property type="term" value="F:signaling receptor activity"/>
    <property type="evidence" value="ECO:0007669"/>
    <property type="project" value="TreeGrafter"/>
</dbReference>
<reference evidence="15" key="1">
    <citation type="journal article" date="2023" name="Science">
        <title>Genome structures resolve the early diversification of teleost fishes.</title>
        <authorList>
            <person name="Parey E."/>
            <person name="Louis A."/>
            <person name="Montfort J."/>
            <person name="Bouchez O."/>
            <person name="Roques C."/>
            <person name="Iampietro C."/>
            <person name="Lluch J."/>
            <person name="Castinel A."/>
            <person name="Donnadieu C."/>
            <person name="Desvignes T."/>
            <person name="Floi Bucao C."/>
            <person name="Jouanno E."/>
            <person name="Wen M."/>
            <person name="Mejri S."/>
            <person name="Dirks R."/>
            <person name="Jansen H."/>
            <person name="Henkel C."/>
            <person name="Chen W.J."/>
            <person name="Zahm M."/>
            <person name="Cabau C."/>
            <person name="Klopp C."/>
            <person name="Thompson A.W."/>
            <person name="Robinson-Rechavi M."/>
            <person name="Braasch I."/>
            <person name="Lecointre G."/>
            <person name="Bobe J."/>
            <person name="Postlethwait J.H."/>
            <person name="Berthelot C."/>
            <person name="Roest Crollius H."/>
            <person name="Guiguen Y."/>
        </authorList>
    </citation>
    <scope>NUCLEOTIDE SEQUENCE</scope>
    <source>
        <strain evidence="15">WJC10195</strain>
    </source>
</reference>
<proteinExistence type="inferred from homology"/>
<keyword evidence="4" id="KW-0433">Leucine-rich repeat</keyword>
<dbReference type="SUPFAM" id="SSF52058">
    <property type="entry name" value="L domain-like"/>
    <property type="match status" value="1"/>
</dbReference>
<keyword evidence="16" id="KW-1185">Reference proteome</keyword>
<evidence type="ECO:0000313" key="16">
    <source>
        <dbReference type="Proteomes" id="UP001152622"/>
    </source>
</evidence>
<dbReference type="Proteomes" id="UP001152622">
    <property type="component" value="Chromosome 19"/>
</dbReference>
<dbReference type="EMBL" id="JAINUF010000019">
    <property type="protein sequence ID" value="KAJ8337260.1"/>
    <property type="molecule type" value="Genomic_DNA"/>
</dbReference>
<dbReference type="Pfam" id="PF01582">
    <property type="entry name" value="TIR"/>
    <property type="match status" value="1"/>
</dbReference>
<keyword evidence="5" id="KW-0812">Transmembrane</keyword>
<dbReference type="SUPFAM" id="SSF52200">
    <property type="entry name" value="Toll/Interleukin receptor TIR domain"/>
    <property type="match status" value="1"/>
</dbReference>
<evidence type="ECO:0000256" key="12">
    <source>
        <dbReference type="ARBA" id="ARBA00023180"/>
    </source>
</evidence>
<comment type="caution">
    <text evidence="15">The sequence shown here is derived from an EMBL/GenBank/DDBJ whole genome shotgun (WGS) entry which is preliminary data.</text>
</comment>
<evidence type="ECO:0000256" key="8">
    <source>
        <dbReference type="ARBA" id="ARBA00022859"/>
    </source>
</evidence>
<organism evidence="15 16">
    <name type="scientific">Synaphobranchus kaupii</name>
    <name type="common">Kaup's arrowtooth eel</name>
    <dbReference type="NCBI Taxonomy" id="118154"/>
    <lineage>
        <taxon>Eukaryota</taxon>
        <taxon>Metazoa</taxon>
        <taxon>Chordata</taxon>
        <taxon>Craniata</taxon>
        <taxon>Vertebrata</taxon>
        <taxon>Euteleostomi</taxon>
        <taxon>Actinopterygii</taxon>
        <taxon>Neopterygii</taxon>
        <taxon>Teleostei</taxon>
        <taxon>Anguilliformes</taxon>
        <taxon>Synaphobranchidae</taxon>
        <taxon>Synaphobranchus</taxon>
    </lineage>
</organism>
<gene>
    <name evidence="15" type="ORF">SKAU_G00384800</name>
</gene>
<keyword evidence="7" id="KW-0677">Repeat</keyword>
<comment type="similarity">
    <text evidence="2">Belongs to the Toll-like receptor family.</text>
</comment>
<evidence type="ECO:0000256" key="9">
    <source>
        <dbReference type="ARBA" id="ARBA00022989"/>
    </source>
</evidence>
<comment type="subcellular location">
    <subcellularLocation>
        <location evidence="1">Membrane</location>
        <topology evidence="1">Single-pass type I membrane protein</topology>
    </subcellularLocation>
</comment>
<dbReference type="InterPro" id="IPR032675">
    <property type="entry name" value="LRR_dom_sf"/>
</dbReference>
<accession>A0A9Q1IE67</accession>
<dbReference type="Pfam" id="PF13855">
    <property type="entry name" value="LRR_8"/>
    <property type="match status" value="1"/>
</dbReference>
<dbReference type="Gene3D" id="3.80.10.10">
    <property type="entry name" value="Ribonuclease Inhibitor"/>
    <property type="match status" value="1"/>
</dbReference>
<dbReference type="SMART" id="SM00255">
    <property type="entry name" value="TIR"/>
    <property type="match status" value="1"/>
</dbReference>